<evidence type="ECO:0000256" key="7">
    <source>
        <dbReference type="ARBA" id="ARBA00023163"/>
    </source>
</evidence>
<evidence type="ECO:0000256" key="2">
    <source>
        <dbReference type="ARBA" id="ARBA00022490"/>
    </source>
</evidence>
<organism evidence="12 13">
    <name type="scientific">Moritella viscosa</name>
    <dbReference type="NCBI Taxonomy" id="80854"/>
    <lineage>
        <taxon>Bacteria</taxon>
        <taxon>Pseudomonadati</taxon>
        <taxon>Pseudomonadota</taxon>
        <taxon>Gammaproteobacteria</taxon>
        <taxon>Alteromonadales</taxon>
        <taxon>Moritellaceae</taxon>
        <taxon>Moritella</taxon>
    </lineage>
</organism>
<dbReference type="InterPro" id="IPR039420">
    <property type="entry name" value="WalR-like"/>
</dbReference>
<comment type="subcellular location">
    <subcellularLocation>
        <location evidence="1">Cytoplasm</location>
    </subcellularLocation>
</comment>
<dbReference type="PANTHER" id="PTHR48111">
    <property type="entry name" value="REGULATOR OF RPOS"/>
    <property type="match status" value="1"/>
</dbReference>
<dbReference type="RefSeq" id="WP_075497714.1">
    <property type="nucleotide sequence ID" value="NZ_CAWRBC010000148.1"/>
</dbReference>
<evidence type="ECO:0000256" key="9">
    <source>
        <dbReference type="PROSITE-ProRule" id="PRU01091"/>
    </source>
</evidence>
<dbReference type="InterPro" id="IPR016032">
    <property type="entry name" value="Sig_transdc_resp-reg_C-effctor"/>
</dbReference>
<keyword evidence="3 8" id="KW-0597">Phosphoprotein</keyword>
<dbReference type="InterPro" id="IPR001789">
    <property type="entry name" value="Sig_transdc_resp-reg_receiver"/>
</dbReference>
<evidence type="ECO:0000256" key="8">
    <source>
        <dbReference type="PROSITE-ProRule" id="PRU00169"/>
    </source>
</evidence>
<dbReference type="InterPro" id="IPR001867">
    <property type="entry name" value="OmpR/PhoB-type_DNA-bd"/>
</dbReference>
<dbReference type="InterPro" id="IPR011006">
    <property type="entry name" value="CheY-like_superfamily"/>
</dbReference>
<dbReference type="GO" id="GO:0006355">
    <property type="term" value="P:regulation of DNA-templated transcription"/>
    <property type="evidence" value="ECO:0007669"/>
    <property type="project" value="InterPro"/>
</dbReference>
<dbReference type="PROSITE" id="PS51755">
    <property type="entry name" value="OMPR_PHOB"/>
    <property type="match status" value="1"/>
</dbReference>
<dbReference type="Gene3D" id="1.10.10.10">
    <property type="entry name" value="Winged helix-like DNA-binding domain superfamily/Winged helix DNA-binding domain"/>
    <property type="match status" value="1"/>
</dbReference>
<dbReference type="GO" id="GO:0000156">
    <property type="term" value="F:phosphorelay response regulator activity"/>
    <property type="evidence" value="ECO:0007669"/>
    <property type="project" value="TreeGrafter"/>
</dbReference>
<evidence type="ECO:0000256" key="4">
    <source>
        <dbReference type="ARBA" id="ARBA00023012"/>
    </source>
</evidence>
<reference evidence="12 13" key="1">
    <citation type="submission" date="2016-11" db="EMBL/GenBank/DDBJ databases">
        <authorList>
            <person name="Jaros S."/>
            <person name="Januszkiewicz K."/>
            <person name="Wedrychowicz H."/>
        </authorList>
    </citation>
    <scope>NUCLEOTIDE SEQUENCE [LARGE SCALE GENOMIC DNA]</scope>
    <source>
        <strain evidence="12">NVI 5450</strain>
    </source>
</reference>
<sequence length="254" mass="29132">MKNKHILVVEDEAITRAKLVGYFQHEGYQVSEAASKAEMNIVLANHQIDLVMLDINLPDEDGLMITRTLRSQSNIGIMLVTGRSDAIDKIVGLEMGADDYVTKPFEFRELLVRVKNLLWRISLTTQAKNELANAIQDEVNDELFYFGSWSFDIAKRKLCQNDEQIKLTKAEYEILVAFTAHPERVLSRERLLNLIDHRVEAPNDRTIDVLVRRLRNKIELDPKNPEYFVTVHGEGYLFAAELSKNHPKNDLGIN</sequence>
<dbReference type="PROSITE" id="PS50110">
    <property type="entry name" value="RESPONSE_REGULATORY"/>
    <property type="match status" value="1"/>
</dbReference>
<feature type="modified residue" description="4-aspartylphosphate" evidence="8">
    <location>
        <position position="54"/>
    </location>
</feature>
<dbReference type="Pfam" id="PF00072">
    <property type="entry name" value="Response_reg"/>
    <property type="match status" value="1"/>
</dbReference>
<keyword evidence="6 9" id="KW-0238">DNA-binding</keyword>
<dbReference type="Proteomes" id="UP000183794">
    <property type="component" value="Unassembled WGS sequence"/>
</dbReference>
<feature type="DNA-binding region" description="OmpR/PhoB-type" evidence="9">
    <location>
        <begin position="141"/>
        <end position="240"/>
    </location>
</feature>
<keyword evidence="4" id="KW-0902">Two-component regulatory system</keyword>
<dbReference type="SMART" id="SM00862">
    <property type="entry name" value="Trans_reg_C"/>
    <property type="match status" value="1"/>
</dbReference>
<dbReference type="OrthoDB" id="9802426at2"/>
<dbReference type="GO" id="GO:0000976">
    <property type="term" value="F:transcription cis-regulatory region binding"/>
    <property type="evidence" value="ECO:0007669"/>
    <property type="project" value="TreeGrafter"/>
</dbReference>
<dbReference type="PANTHER" id="PTHR48111:SF58">
    <property type="entry name" value="TORCAD OPERON TRANSCRIPTIONAL REGULATORY PROTEIN TORR"/>
    <property type="match status" value="1"/>
</dbReference>
<evidence type="ECO:0000256" key="5">
    <source>
        <dbReference type="ARBA" id="ARBA00023015"/>
    </source>
</evidence>
<accession>A0A1L0AGJ6</accession>
<dbReference type="SMART" id="SM00448">
    <property type="entry name" value="REC"/>
    <property type="match status" value="1"/>
</dbReference>
<dbReference type="AlphaFoldDB" id="A0A1L0AGJ6"/>
<feature type="domain" description="OmpR/PhoB-type" evidence="11">
    <location>
        <begin position="141"/>
        <end position="240"/>
    </location>
</feature>
<gene>
    <name evidence="12" type="ORF">NVI5450_4198</name>
</gene>
<keyword evidence="2" id="KW-0963">Cytoplasm</keyword>
<evidence type="ECO:0000313" key="13">
    <source>
        <dbReference type="Proteomes" id="UP000183794"/>
    </source>
</evidence>
<name>A0A1L0AGJ6_9GAMM</name>
<proteinExistence type="predicted"/>
<dbReference type="FunFam" id="1.10.10.10:FF:000099">
    <property type="entry name" value="Two-component system response regulator TorR"/>
    <property type="match status" value="1"/>
</dbReference>
<evidence type="ECO:0000256" key="6">
    <source>
        <dbReference type="ARBA" id="ARBA00023125"/>
    </source>
</evidence>
<dbReference type="SUPFAM" id="SSF46894">
    <property type="entry name" value="C-terminal effector domain of the bipartite response regulators"/>
    <property type="match status" value="1"/>
</dbReference>
<dbReference type="InterPro" id="IPR036388">
    <property type="entry name" value="WH-like_DNA-bd_sf"/>
</dbReference>
<dbReference type="CDD" id="cd00383">
    <property type="entry name" value="trans_reg_C"/>
    <property type="match status" value="1"/>
</dbReference>
<evidence type="ECO:0000259" key="11">
    <source>
        <dbReference type="PROSITE" id="PS51755"/>
    </source>
</evidence>
<evidence type="ECO:0000259" key="10">
    <source>
        <dbReference type="PROSITE" id="PS50110"/>
    </source>
</evidence>
<dbReference type="Gene3D" id="3.40.50.2300">
    <property type="match status" value="1"/>
</dbReference>
<protein>
    <submittedName>
        <fullName evidence="12">DNA-binding response regulator TorR</fullName>
    </submittedName>
</protein>
<evidence type="ECO:0000256" key="3">
    <source>
        <dbReference type="ARBA" id="ARBA00022553"/>
    </source>
</evidence>
<dbReference type="Gene3D" id="6.10.250.690">
    <property type="match status" value="1"/>
</dbReference>
<dbReference type="NCBIfam" id="NF008034">
    <property type="entry name" value="PRK10766.1"/>
    <property type="match status" value="1"/>
</dbReference>
<dbReference type="GO" id="GO:0032993">
    <property type="term" value="C:protein-DNA complex"/>
    <property type="evidence" value="ECO:0007669"/>
    <property type="project" value="TreeGrafter"/>
</dbReference>
<dbReference type="SUPFAM" id="SSF52172">
    <property type="entry name" value="CheY-like"/>
    <property type="match status" value="1"/>
</dbReference>
<dbReference type="EMBL" id="FPLD01000121">
    <property type="protein sequence ID" value="SGZ15585.1"/>
    <property type="molecule type" value="Genomic_DNA"/>
</dbReference>
<keyword evidence="5" id="KW-0805">Transcription regulation</keyword>
<evidence type="ECO:0000313" key="12">
    <source>
        <dbReference type="EMBL" id="SGZ15585.1"/>
    </source>
</evidence>
<keyword evidence="7" id="KW-0804">Transcription</keyword>
<dbReference type="GO" id="GO:0005829">
    <property type="term" value="C:cytosol"/>
    <property type="evidence" value="ECO:0007669"/>
    <property type="project" value="TreeGrafter"/>
</dbReference>
<feature type="domain" description="Response regulatory" evidence="10">
    <location>
        <begin position="5"/>
        <end position="118"/>
    </location>
</feature>
<evidence type="ECO:0000256" key="1">
    <source>
        <dbReference type="ARBA" id="ARBA00004496"/>
    </source>
</evidence>
<dbReference type="Pfam" id="PF00486">
    <property type="entry name" value="Trans_reg_C"/>
    <property type="match status" value="1"/>
</dbReference>